<evidence type="ECO:0000313" key="3">
    <source>
        <dbReference type="Proteomes" id="UP000680348"/>
    </source>
</evidence>
<keyword evidence="3" id="KW-1185">Reference proteome</keyword>
<protein>
    <submittedName>
        <fullName evidence="2">Uncharacterized protein</fullName>
    </submittedName>
</protein>
<accession>A0A942DWD9</accession>
<gene>
    <name evidence="2" type="ORF">KEU06_09695</name>
</gene>
<sequence length="476" mass="49837">MVAAADVKWRLSGGVANNNPHASLGGEMSAVDVTPGVLNNLFDPVSSPEAQNGKTEYRCVYVLNNHASDTLIDVRAYIQAQTPNTGTTIDIALAPTSGAAPTGSENRTPADPSAGLQATAGNLQSNMVWYCVDYAPELGLFVALSLGGGTSSDVRAATSPDGLNWTAAGATADITKNCNWRDISWSPKLKLFAGVADSGTTRIAISADGVSWGQRVTNYIVKGVKWFPELDAFLYVRLATNHFVGVSHDGMDWSVGVQSPVALGDKIGFAYSPPLGRTVICGGTSIIHSTTPLEGGWVAGITVPSANFSGVAWSPKLGMFIASNSGSGGSKLYKSVDGINWTPLITYAFPPVLYHANWSEGLSAFVVCGLSFAAMSFDGVVWTEITVPASTGYQRLLPVGTKTYTVGNTGTARNYVLEAPELVFSSPADAENGLEIGDLGPGQRRAVWVRRTVSPGAPAVANDPFTLAIRGFPPLA</sequence>
<comment type="caution">
    <text evidence="2">The sequence shown here is derived from an EMBL/GenBank/DDBJ whole genome shotgun (WGS) entry which is preliminary data.</text>
</comment>
<dbReference type="EMBL" id="JAGWCR010000004">
    <property type="protein sequence ID" value="MBS3648879.1"/>
    <property type="molecule type" value="Genomic_DNA"/>
</dbReference>
<organism evidence="2 3">
    <name type="scientific">Pseudaminobacter soli</name>
    <name type="common">ex Zhang et al. 2022</name>
    <dbReference type="NCBI Taxonomy" id="2831468"/>
    <lineage>
        <taxon>Bacteria</taxon>
        <taxon>Pseudomonadati</taxon>
        <taxon>Pseudomonadota</taxon>
        <taxon>Alphaproteobacteria</taxon>
        <taxon>Hyphomicrobiales</taxon>
        <taxon>Phyllobacteriaceae</taxon>
        <taxon>Pseudaminobacter</taxon>
    </lineage>
</organism>
<evidence type="ECO:0000256" key="1">
    <source>
        <dbReference type="SAM" id="MobiDB-lite"/>
    </source>
</evidence>
<name>A0A942DWD9_9HYPH</name>
<proteinExistence type="predicted"/>
<reference evidence="2" key="1">
    <citation type="submission" date="2021-04" db="EMBL/GenBank/DDBJ databases">
        <title>Pseudaminobacter soli sp. nov., isolated from paddy soil contaminated by heavy metals.</title>
        <authorList>
            <person name="Zhang K."/>
        </authorList>
    </citation>
    <scope>NUCLEOTIDE SEQUENCE</scope>
    <source>
        <strain evidence="2">19-2017</strain>
    </source>
</reference>
<dbReference type="AlphaFoldDB" id="A0A942DWD9"/>
<evidence type="ECO:0000313" key="2">
    <source>
        <dbReference type="EMBL" id="MBS3648879.1"/>
    </source>
</evidence>
<dbReference type="RefSeq" id="WP_188254441.1">
    <property type="nucleotide sequence ID" value="NZ_JABVCF010000004.1"/>
</dbReference>
<feature type="region of interest" description="Disordered" evidence="1">
    <location>
        <begin position="95"/>
        <end position="116"/>
    </location>
</feature>
<dbReference type="Proteomes" id="UP000680348">
    <property type="component" value="Unassembled WGS sequence"/>
</dbReference>